<accession>A0A197KDZ2</accession>
<dbReference type="EMBL" id="KV442014">
    <property type="protein sequence ID" value="OAQ35393.1"/>
    <property type="molecule type" value="Genomic_DNA"/>
</dbReference>
<name>A0A197KDZ2_9FUNG</name>
<evidence type="ECO:0000313" key="6">
    <source>
        <dbReference type="Proteomes" id="UP000078512"/>
    </source>
</evidence>
<dbReference type="PANTHER" id="PTHR10063">
    <property type="entry name" value="TUBERIN"/>
    <property type="match status" value="1"/>
</dbReference>
<dbReference type="PANTHER" id="PTHR10063:SF11">
    <property type="entry name" value="RHO GTPASE-ACTIVATING PROTEIN CG5521-RELATED"/>
    <property type="match status" value="1"/>
</dbReference>
<dbReference type="GO" id="GO:0051056">
    <property type="term" value="P:regulation of small GTPase mediated signal transduction"/>
    <property type="evidence" value="ECO:0007669"/>
    <property type="project" value="InterPro"/>
</dbReference>
<feature type="region of interest" description="Disordered" evidence="3">
    <location>
        <begin position="1582"/>
        <end position="1625"/>
    </location>
</feature>
<evidence type="ECO:0000256" key="3">
    <source>
        <dbReference type="SAM" id="MobiDB-lite"/>
    </source>
</evidence>
<protein>
    <recommendedName>
        <fullName evidence="4">Rap-GAP domain-containing protein</fullName>
    </recommendedName>
</protein>
<feature type="region of interest" description="Disordered" evidence="3">
    <location>
        <begin position="89"/>
        <end position="199"/>
    </location>
</feature>
<dbReference type="InterPro" id="IPR046859">
    <property type="entry name" value="RGPA/RALGAPB_N"/>
</dbReference>
<feature type="compositionally biased region" description="Low complexity" evidence="3">
    <location>
        <begin position="89"/>
        <end position="156"/>
    </location>
</feature>
<feature type="region of interest" description="Disordered" evidence="3">
    <location>
        <begin position="2034"/>
        <end position="2055"/>
    </location>
</feature>
<feature type="compositionally biased region" description="Basic residues" evidence="3">
    <location>
        <begin position="1608"/>
        <end position="1625"/>
    </location>
</feature>
<dbReference type="SUPFAM" id="SSF111347">
    <property type="entry name" value="Rap/Ran-GAP"/>
    <property type="match status" value="1"/>
</dbReference>
<feature type="region of interest" description="Disordered" evidence="3">
    <location>
        <begin position="1"/>
        <end position="65"/>
    </location>
</feature>
<feature type="compositionally biased region" description="Gly residues" evidence="3">
    <location>
        <begin position="2483"/>
        <end position="2504"/>
    </location>
</feature>
<feature type="region of interest" description="Disordered" evidence="3">
    <location>
        <begin position="2323"/>
        <end position="2343"/>
    </location>
</feature>
<feature type="compositionally biased region" description="Polar residues" evidence="3">
    <location>
        <begin position="795"/>
        <end position="810"/>
    </location>
</feature>
<dbReference type="InterPro" id="IPR000331">
    <property type="entry name" value="Rap/Ran_GAP_dom"/>
</dbReference>
<evidence type="ECO:0000259" key="4">
    <source>
        <dbReference type="PROSITE" id="PS50085"/>
    </source>
</evidence>
<feature type="compositionally biased region" description="Low complexity" evidence="3">
    <location>
        <begin position="811"/>
        <end position="824"/>
    </location>
</feature>
<dbReference type="GO" id="GO:0005096">
    <property type="term" value="F:GTPase activator activity"/>
    <property type="evidence" value="ECO:0007669"/>
    <property type="project" value="UniProtKB-KW"/>
</dbReference>
<keyword evidence="1" id="KW-0343">GTPase activation</keyword>
<dbReference type="Proteomes" id="UP000078512">
    <property type="component" value="Unassembled WGS sequence"/>
</dbReference>
<feature type="compositionally biased region" description="Low complexity" evidence="3">
    <location>
        <begin position="189"/>
        <end position="199"/>
    </location>
</feature>
<dbReference type="InterPro" id="IPR035974">
    <property type="entry name" value="Rap/Ran-GAP_sf"/>
</dbReference>
<evidence type="ECO:0000313" key="5">
    <source>
        <dbReference type="EMBL" id="OAQ35393.1"/>
    </source>
</evidence>
<gene>
    <name evidence="5" type="ORF">K457DRAFT_104315</name>
</gene>
<feature type="region of interest" description="Disordered" evidence="3">
    <location>
        <begin position="2368"/>
        <end position="2391"/>
    </location>
</feature>
<dbReference type="FunFam" id="3.40.50.11210:FF:000001">
    <property type="entry name" value="Ral GTPase-activating protein subunit alpha-1 isoform 1"/>
    <property type="match status" value="1"/>
</dbReference>
<dbReference type="STRING" id="1314771.A0A197KDZ2"/>
<feature type="region of interest" description="Disordered" evidence="3">
    <location>
        <begin position="2460"/>
        <end position="2505"/>
    </location>
</feature>
<feature type="domain" description="Rap-GAP" evidence="4">
    <location>
        <begin position="2116"/>
        <end position="2349"/>
    </location>
</feature>
<feature type="compositionally biased region" description="Low complexity" evidence="3">
    <location>
        <begin position="1586"/>
        <end position="1607"/>
    </location>
</feature>
<dbReference type="GO" id="GO:0005737">
    <property type="term" value="C:cytoplasm"/>
    <property type="evidence" value="ECO:0007669"/>
    <property type="project" value="TreeGrafter"/>
</dbReference>
<evidence type="ECO:0000256" key="2">
    <source>
        <dbReference type="ARBA" id="ARBA00022553"/>
    </source>
</evidence>
<organism evidence="5 6">
    <name type="scientific">Linnemannia elongata AG-77</name>
    <dbReference type="NCBI Taxonomy" id="1314771"/>
    <lineage>
        <taxon>Eukaryota</taxon>
        <taxon>Fungi</taxon>
        <taxon>Fungi incertae sedis</taxon>
        <taxon>Mucoromycota</taxon>
        <taxon>Mortierellomycotina</taxon>
        <taxon>Mortierellomycetes</taxon>
        <taxon>Mortierellales</taxon>
        <taxon>Mortierellaceae</taxon>
        <taxon>Linnemannia</taxon>
    </lineage>
</organism>
<feature type="compositionally biased region" description="Low complexity" evidence="3">
    <location>
        <begin position="2462"/>
        <end position="2482"/>
    </location>
</feature>
<dbReference type="PROSITE" id="PS50085">
    <property type="entry name" value="RAPGAP"/>
    <property type="match status" value="1"/>
</dbReference>
<sequence>MDPDGLSSPHPFDDFDHVRPMRPSQELDLLSPVLDPTDPNAIATDPFSSQSQFQPESQSSHVVGVTSSTGYLPSSDSFNTISTILTTHSTTGSAHTTHTTTNLNSSTVSIPTTSSSSTITTTSHPNGYTNYNNNPSSNSNNNNNNNSNNNGRTNPNISHLNTHSQSTPTYPNHNNTHSTYSPLGPPLAPTHAPSSSSSSSLATTAAARFSQAFSPLLSSRRKSTAIDLPSTPDSYKTFPYSISGSSYVSPGSLHATNEGLYSASQERLSSVGPSGGSSHHTSMFESNFSKIASFSSPRSSARTRKTLPAHISHVAEESGYGSFDTPPHTATAFHTGLASHFGTGSTSSQLREPHEGGHHKELTGKGSIVGGSSSIEKALKKAKVFMDEKAKAKARAASLWTFLDVTFEFDQAKFFQEHADQVFAVTHDSFWHQIEKFKQKPDRNNALQSKEVLAIQKTLLLLRLIFLYLPDRMKNGWHRRAIANMLAQVLCHKNHPRIRIFGFRLLLLWINDQTVEYPEAIYLFSNAISLDLFMYDGEDLTIDHASSSQTRLPPMSNGSTGRRSAKHVSQYLDLVHVNLNQELLLSDGPPICPNPTPPTFQDSIQLFQIFLANIVRMAYVAAGSTPPAGELESINSHHPIEADGEIGDGIAVGFGIDAGMAAARFMFDIIKKYYLVKVFPECARNLQLLRDEPKDFGYKTCPPTILRTIISFVIQYCLDSNEINSPQTHTSPATPILKSIVYSSEVNREMMHEIVRQGLSLPPGHPQYKDIVRGAVHIVGVWCLSSEEERPVFLRSSSNRTHGPSTSSLASLGDQPGPQPGSQSEPYTNANSFLQRYFQLLTNVFAETVFTLYDHGSNSSSEALGSIGNQTKLDMEAIFHQYKDILGLFRAIMARGQIEMDTRSWEVLLSCLLQILRRVMNFQDRLTSPMPASFADELASNVVETVLCAHSRCPSVSDSQWLALRKTMVDCLRWPQVIAQWIRWSTRLTHVLGHEVFQVDLDAPVSRPTQSSTSRHGRKMSEKFRHSRYLTSKTESPMRHSIGGELLSTQGIAYPHQTYPLTGERSRRANSVHYDPAKQTGPTSNLTGTTVYNPSLLGHIGFLPGRDSAREHHSSLRIDVGELDDDEPFDYIGSHISALAEATEGNDEKLSRASSISFHGPDSLHLDPIVERLSSQYGIFASPEFVNISMKGRSAESILSVWKNIVCSIGNPNSIQIPLVKTEVMLCLIDIWDLLNQIRGSQPLNATTIPPLYDFAPWFFEAAKSTSDGGVGLPAIYGGLCRMMSRRFDQDFDPEYYRLFYDSVIQGLLIEDSMIGHSILANSSRLFTLSLPGSHTLVLPFLNAIRQMLLKDGHLRDGVNHFIRKQAIAILCSVSMLFYDFEHHPNSPAASGISHHNPLSGSDLLSYKLTFTRLVLDLTSAEAYVKPLGKFWDTHSMLIQLSGMLVVNEWSSSLATCDIGAESELLLLVLDHLYWTEANIVQSAIEVITTLAGMYQDHEDNGWIVLEMVLSHLLSALQEHLKLFQGDARRGTMIASFYRCLVEWLMVIPASIFSETELSKWVFELIEVGLLLAPDATGENERKRALQAAKQQQQQQHQAQQQQYQHLRAGRKRGPSFRHTGKSIHQHHRIMISTGPVVDIEIEQQTIKEAAEATLIHLVHFFNNAPAFRGSDRALVTLGMDPSNDGVSGSKDGSSPKITGADDHQRIFALNESILITVEEVPCARQGTYRTRVVLRDETGRYAWDSEIFYREFLQMEDSRPRSVQRTGSRVSERFGSTSSRRRKAEMANQLIWREGIQIRDDESFDEPHVATPPAVPTPAGTTVPASPVPGIEALLWDSFAPKAEGDRLDQLLRYVGQQHPDCLFDGKTPLNQLNNGMALSTEPRTLAQIGGHGPGHNGLNRRTTIDFELDRHVQEESYYTRISDPQARAWYDKLVELRSSLIQEDDDLDEYHGSNTLMSLVVNSNWNGSEDVDGPTPKIFERDASHTALYEQAKQNSNRRIKHDNLHEIHAEAMRREDQGGLEADGSTLAESLKDGFSSQQQREASGAEATRRKEDAFSMAKAFQLALPPEAERPLDSYQHSRLLLSHLGLLCFDRFQEHNFVLLNPSASLERDLKNLDKKSGRETFKIAVLYVAAGQEGEQAILHNSKGSAAYNRFVQDLGWEVELAEHSGYMGGLERNGSNGRTAIYYSSSTLEVLFHEVVRMPTDPDDARQVKKKRHVGNDHVHIVWSEHSRAYDRNTIGGDFGNVIIVLSPVRELSVDEEGITQSPFSRSGANLVSVEVIRDMNLPVFGPLVDSMVIPMSQLGRLVRQTAIHAARLATAPPPLPPTPPSAGFSASTTSGNSINIGNGGIGGGGLTGAGGLHHRSSIFHTQGGGSNSGAISSAMQGHQYHQSNLAVPSGSNTGGSSLLGGGGSGASLTGSTGLGAGIGSTGGIMATLTATATATSAALLGPNVGSGPNGASASSLVSNSGSTHGSNGSQSGGGGGSGPGASGAHANGGSGASAATASMVVAGNGIGAGAILTSNTSLQLQSVMQQQQQQQQQQPQQQVQSGQVVSQSLAVSATSSNAASSTAVSSFSAALLHHGAHSVHPFKQRALSIEQIAKRHKVEKWTFQQFMEQVFGYSTHLHPHPSRKH</sequence>
<feature type="region of interest" description="Disordered" evidence="3">
    <location>
        <begin position="342"/>
        <end position="369"/>
    </location>
</feature>
<dbReference type="InterPro" id="IPR027107">
    <property type="entry name" value="Tuberin/Ral-act_asu"/>
</dbReference>
<dbReference type="Gene3D" id="3.40.50.11210">
    <property type="entry name" value="Rap/Ran-GAP"/>
    <property type="match status" value="1"/>
</dbReference>
<dbReference type="OrthoDB" id="19311at2759"/>
<dbReference type="Pfam" id="PF02145">
    <property type="entry name" value="Rap_GAP"/>
    <property type="match status" value="1"/>
</dbReference>
<proteinExistence type="predicted"/>
<dbReference type="Pfam" id="PF20412">
    <property type="entry name" value="RALGAPB_N"/>
    <property type="match status" value="1"/>
</dbReference>
<evidence type="ECO:0000256" key="1">
    <source>
        <dbReference type="ARBA" id="ARBA00022468"/>
    </source>
</evidence>
<feature type="compositionally biased region" description="Low complexity" evidence="3">
    <location>
        <begin position="46"/>
        <end position="65"/>
    </location>
</feature>
<feature type="compositionally biased region" description="Pro residues" evidence="3">
    <location>
        <begin position="2324"/>
        <end position="2333"/>
    </location>
</feature>
<feature type="compositionally biased region" description="Basic and acidic residues" evidence="3">
    <location>
        <begin position="351"/>
        <end position="363"/>
    </location>
</feature>
<feature type="compositionally biased region" description="Polar residues" evidence="3">
    <location>
        <begin position="157"/>
        <end position="181"/>
    </location>
</feature>
<reference evidence="5 6" key="1">
    <citation type="submission" date="2016-05" db="EMBL/GenBank/DDBJ databases">
        <title>Genome sequencing reveals origins of a unique bacterial endosymbiosis in the earliest lineages of terrestrial Fungi.</title>
        <authorList>
            <consortium name="DOE Joint Genome Institute"/>
            <person name="Uehling J."/>
            <person name="Gryganskyi A."/>
            <person name="Hameed K."/>
            <person name="Tschaplinski T."/>
            <person name="Misztal P."/>
            <person name="Wu S."/>
            <person name="Desiro A."/>
            <person name="Vande Pol N."/>
            <person name="Du Z.-Y."/>
            <person name="Zienkiewicz A."/>
            <person name="Zienkiewicz K."/>
            <person name="Morin E."/>
            <person name="Tisserant E."/>
            <person name="Splivallo R."/>
            <person name="Hainaut M."/>
            <person name="Henrissat B."/>
            <person name="Ohm R."/>
            <person name="Kuo A."/>
            <person name="Yan J."/>
            <person name="Lipzen A."/>
            <person name="Nolan M."/>
            <person name="Labutti K."/>
            <person name="Barry K."/>
            <person name="Goldstein A."/>
            <person name="Labbe J."/>
            <person name="Schadt C."/>
            <person name="Tuskan G."/>
            <person name="Grigoriev I."/>
            <person name="Martin F."/>
            <person name="Vilgalys R."/>
            <person name="Bonito G."/>
        </authorList>
    </citation>
    <scope>NUCLEOTIDE SEQUENCE [LARGE SCALE GENOMIC DNA]</scope>
    <source>
        <strain evidence="5 6">AG-77</strain>
    </source>
</reference>
<keyword evidence="2" id="KW-0597">Phosphoprotein</keyword>
<dbReference type="GO" id="GO:0005634">
    <property type="term" value="C:nucleus"/>
    <property type="evidence" value="ECO:0007669"/>
    <property type="project" value="InterPro"/>
</dbReference>
<feature type="region of interest" description="Disordered" evidence="3">
    <location>
        <begin position="794"/>
        <end position="826"/>
    </location>
</feature>
<keyword evidence="6" id="KW-1185">Reference proteome</keyword>